<feature type="chain" id="PRO_5026209024" evidence="2">
    <location>
        <begin position="20"/>
        <end position="229"/>
    </location>
</feature>
<gene>
    <name evidence="3" type="ORF">DSM104635_02867</name>
</gene>
<keyword evidence="2" id="KW-0732">Signal</keyword>
<dbReference type="Proteomes" id="UP000431269">
    <property type="component" value="Chromosome"/>
</dbReference>
<keyword evidence="3" id="KW-0449">Lipoprotein</keyword>
<organism evidence="3 4">
    <name type="scientific">Terricaulis silvestris</name>
    <dbReference type="NCBI Taxonomy" id="2686094"/>
    <lineage>
        <taxon>Bacteria</taxon>
        <taxon>Pseudomonadati</taxon>
        <taxon>Pseudomonadota</taxon>
        <taxon>Alphaproteobacteria</taxon>
        <taxon>Caulobacterales</taxon>
        <taxon>Caulobacteraceae</taxon>
        <taxon>Terricaulis</taxon>
    </lineage>
</organism>
<reference evidence="4" key="1">
    <citation type="submission" date="2019-12" db="EMBL/GenBank/DDBJ databases">
        <title>Complete genome of Terracaulis silvestris 0127_4.</title>
        <authorList>
            <person name="Vieira S."/>
            <person name="Riedel T."/>
            <person name="Sproer C."/>
            <person name="Pascual J."/>
            <person name="Boedeker C."/>
            <person name="Overmann J."/>
        </authorList>
    </citation>
    <scope>NUCLEOTIDE SEQUENCE [LARGE SCALE GENOMIC DNA]</scope>
    <source>
        <strain evidence="4">0127_4</strain>
    </source>
</reference>
<evidence type="ECO:0000313" key="4">
    <source>
        <dbReference type="Proteomes" id="UP000431269"/>
    </source>
</evidence>
<dbReference type="NCBIfam" id="TIGR02522">
    <property type="entry name" value="pilus_cpaD"/>
    <property type="match status" value="1"/>
</dbReference>
<keyword evidence="4" id="KW-1185">Reference proteome</keyword>
<feature type="signal peptide" evidence="2">
    <location>
        <begin position="1"/>
        <end position="19"/>
    </location>
</feature>
<dbReference type="InterPro" id="IPR019027">
    <property type="entry name" value="Pilus_biogenesis_CpaD-related"/>
</dbReference>
<dbReference type="RefSeq" id="WP_158766829.1">
    <property type="nucleotide sequence ID" value="NZ_CP047045.1"/>
</dbReference>
<evidence type="ECO:0000313" key="3">
    <source>
        <dbReference type="EMBL" id="QGZ96011.1"/>
    </source>
</evidence>
<dbReference type="PROSITE" id="PS51257">
    <property type="entry name" value="PROKAR_LIPOPROTEIN"/>
    <property type="match status" value="1"/>
</dbReference>
<protein>
    <submittedName>
        <fullName evidence="3">Pilus (Caulobacter type) biogenesis lipoprotein CpaD</fullName>
    </submittedName>
</protein>
<name>A0A6I6MPD1_9CAUL</name>
<evidence type="ECO:0000256" key="1">
    <source>
        <dbReference type="SAM" id="MobiDB-lite"/>
    </source>
</evidence>
<proteinExistence type="predicted"/>
<evidence type="ECO:0000256" key="2">
    <source>
        <dbReference type="SAM" id="SignalP"/>
    </source>
</evidence>
<feature type="compositionally biased region" description="Basic and acidic residues" evidence="1">
    <location>
        <begin position="210"/>
        <end position="222"/>
    </location>
</feature>
<dbReference type="InterPro" id="IPR013361">
    <property type="entry name" value="Pilus_CpaD"/>
</dbReference>
<dbReference type="EMBL" id="CP047045">
    <property type="protein sequence ID" value="QGZ96011.1"/>
    <property type="molecule type" value="Genomic_DNA"/>
</dbReference>
<feature type="region of interest" description="Disordered" evidence="1">
    <location>
        <begin position="207"/>
        <end position="229"/>
    </location>
</feature>
<accession>A0A6I6MPD1</accession>
<dbReference type="KEGG" id="tsv:DSM104635_02867"/>
<sequence length="229" mass="24083">MKSRLPLLLISVSALTACASVPDPIPGMAPNPTAADNHRIEVTQTAQRMEVPVAPGDVALSSAARAQLHAFANNYLRYGHGALVLSTPSGAGNSDAASIVANETRMSLVEAGVSYAAVAGSSYDASGDAASPIIVSFSRYEAQAPECAPLWEQDLAHQSNNQPWESFGCATVSNLAAMIEDPADLLHPRAQDPRDGARRTTVMDAYRAGEQTHAERTADERVSISNAVQ</sequence>
<dbReference type="AlphaFoldDB" id="A0A6I6MPD1"/>
<dbReference type="Pfam" id="PF09476">
    <property type="entry name" value="Pilus_CpaD"/>
    <property type="match status" value="1"/>
</dbReference>